<evidence type="ECO:0000313" key="8">
    <source>
        <dbReference type="Proteomes" id="UP000255355"/>
    </source>
</evidence>
<organism evidence="7 8">
    <name type="scientific">Nocardia mexicana</name>
    <dbReference type="NCBI Taxonomy" id="279262"/>
    <lineage>
        <taxon>Bacteria</taxon>
        <taxon>Bacillati</taxon>
        <taxon>Actinomycetota</taxon>
        <taxon>Actinomycetes</taxon>
        <taxon>Mycobacteriales</taxon>
        <taxon>Nocardiaceae</taxon>
        <taxon>Nocardia</taxon>
    </lineage>
</organism>
<comment type="similarity">
    <text evidence="2 6">Belongs to the enoyl-CoA hydratase/isomerase family.</text>
</comment>
<evidence type="ECO:0000256" key="6">
    <source>
        <dbReference type="RuleBase" id="RU003707"/>
    </source>
</evidence>
<dbReference type="PROSITE" id="PS00166">
    <property type="entry name" value="ENOYL_COA_HYDRATASE"/>
    <property type="match status" value="1"/>
</dbReference>
<dbReference type="AlphaFoldDB" id="A0A370H824"/>
<comment type="catalytic activity">
    <reaction evidence="5">
        <text>a 4-saturated-(3S)-3-hydroxyacyl-CoA = a (3E)-enoyl-CoA + H2O</text>
        <dbReference type="Rhea" id="RHEA:20724"/>
        <dbReference type="ChEBI" id="CHEBI:15377"/>
        <dbReference type="ChEBI" id="CHEBI:58521"/>
        <dbReference type="ChEBI" id="CHEBI:137480"/>
        <dbReference type="EC" id="4.2.1.17"/>
    </reaction>
</comment>
<dbReference type="CDD" id="cd06558">
    <property type="entry name" value="crotonase-like"/>
    <property type="match status" value="1"/>
</dbReference>
<dbReference type="OrthoDB" id="8452484at2"/>
<comment type="function">
    <text evidence="1">Could possibly oxidize fatty acids using specific components.</text>
</comment>
<dbReference type="GO" id="GO:0004300">
    <property type="term" value="F:enoyl-CoA hydratase activity"/>
    <property type="evidence" value="ECO:0007669"/>
    <property type="project" value="UniProtKB-EC"/>
</dbReference>
<evidence type="ECO:0000256" key="4">
    <source>
        <dbReference type="ARBA" id="ARBA00023709"/>
    </source>
</evidence>
<dbReference type="STRING" id="1210089.GCA_001613165_03512"/>
<proteinExistence type="inferred from homology"/>
<dbReference type="Pfam" id="PF00378">
    <property type="entry name" value="ECH_1"/>
    <property type="match status" value="1"/>
</dbReference>
<accession>A0A370H824</accession>
<dbReference type="SUPFAM" id="SSF52096">
    <property type="entry name" value="ClpP/crotonase"/>
    <property type="match status" value="1"/>
</dbReference>
<dbReference type="EMBL" id="QQAZ01000003">
    <property type="protein sequence ID" value="RDI52669.1"/>
    <property type="molecule type" value="Genomic_DNA"/>
</dbReference>
<dbReference type="Proteomes" id="UP000255355">
    <property type="component" value="Unassembled WGS sequence"/>
</dbReference>
<dbReference type="PANTHER" id="PTHR11941">
    <property type="entry name" value="ENOYL-COA HYDRATASE-RELATED"/>
    <property type="match status" value="1"/>
</dbReference>
<keyword evidence="8" id="KW-1185">Reference proteome</keyword>
<reference evidence="7 8" key="1">
    <citation type="submission" date="2018-07" db="EMBL/GenBank/DDBJ databases">
        <title>Genomic Encyclopedia of Type Strains, Phase IV (KMG-IV): sequencing the most valuable type-strain genomes for metagenomic binning, comparative biology and taxonomic classification.</title>
        <authorList>
            <person name="Goeker M."/>
        </authorList>
    </citation>
    <scope>NUCLEOTIDE SEQUENCE [LARGE SCALE GENOMIC DNA]</scope>
    <source>
        <strain evidence="7 8">DSM 44952</strain>
    </source>
</reference>
<dbReference type="InterPro" id="IPR018376">
    <property type="entry name" value="Enoyl-CoA_hyd/isom_CS"/>
</dbReference>
<keyword evidence="3" id="KW-0276">Fatty acid metabolism</keyword>
<dbReference type="GO" id="GO:0006635">
    <property type="term" value="P:fatty acid beta-oxidation"/>
    <property type="evidence" value="ECO:0007669"/>
    <property type="project" value="TreeGrafter"/>
</dbReference>
<dbReference type="PANTHER" id="PTHR11941:SF54">
    <property type="entry name" value="ENOYL-COA HYDRATASE, MITOCHONDRIAL"/>
    <property type="match status" value="1"/>
</dbReference>
<dbReference type="Gene3D" id="3.90.226.10">
    <property type="entry name" value="2-enoyl-CoA Hydratase, Chain A, domain 1"/>
    <property type="match status" value="1"/>
</dbReference>
<sequence>MTAATDAPTVLVTRRGRVAELTLNRPDRLNAVSEQLYRTLIDALVAADDDPRVRCVVLTGAGRAFCVGADLKAHAAGTRTRADREEYAQLGQQACRQIQTMSTPVVAAVNGYALGAGAELAVSADFLVIADDARMGFPEVSIGTFVGGGVTHRLPRLVGLRRATDLLILGERFTGARAYDWGLAHAAVRPVDLRDTTAALADSIASKAPLALARMKAALRRDDPLDVALESEPWDLLALMETEDWAEGVAAFSERRDPIFRGQ</sequence>
<comment type="caution">
    <text evidence="7">The sequence shown here is derived from an EMBL/GenBank/DDBJ whole genome shotgun (WGS) entry which is preliminary data.</text>
</comment>
<comment type="catalytic activity">
    <reaction evidence="4">
        <text>a (3S)-3-hydroxyacyl-CoA = a (2E)-enoyl-CoA + H2O</text>
        <dbReference type="Rhea" id="RHEA:16105"/>
        <dbReference type="ChEBI" id="CHEBI:15377"/>
        <dbReference type="ChEBI" id="CHEBI:57318"/>
        <dbReference type="ChEBI" id="CHEBI:58856"/>
        <dbReference type="EC" id="4.2.1.17"/>
    </reaction>
</comment>
<evidence type="ECO:0000256" key="5">
    <source>
        <dbReference type="ARBA" id="ARBA00023717"/>
    </source>
</evidence>
<dbReference type="InterPro" id="IPR029045">
    <property type="entry name" value="ClpP/crotonase-like_dom_sf"/>
</dbReference>
<keyword evidence="3" id="KW-0443">Lipid metabolism</keyword>
<name>A0A370H824_9NOCA</name>
<evidence type="ECO:0000256" key="1">
    <source>
        <dbReference type="ARBA" id="ARBA00002994"/>
    </source>
</evidence>
<dbReference type="InterPro" id="IPR001753">
    <property type="entry name" value="Enoyl-CoA_hydra/iso"/>
</dbReference>
<protein>
    <submittedName>
        <fullName evidence="7">Enoyl-CoA hydratase</fullName>
    </submittedName>
</protein>
<evidence type="ECO:0000256" key="3">
    <source>
        <dbReference type="ARBA" id="ARBA00022832"/>
    </source>
</evidence>
<gene>
    <name evidence="7" type="ORF">DFR68_10353</name>
</gene>
<evidence type="ECO:0000313" key="7">
    <source>
        <dbReference type="EMBL" id="RDI52669.1"/>
    </source>
</evidence>
<evidence type="ECO:0000256" key="2">
    <source>
        <dbReference type="ARBA" id="ARBA00005254"/>
    </source>
</evidence>
<dbReference type="RefSeq" id="WP_068020735.1">
    <property type="nucleotide sequence ID" value="NZ_QQAZ01000003.1"/>
</dbReference>